<name>A0A834X0S6_9FABA</name>
<accession>A0A834X0S6</accession>
<protein>
    <submittedName>
        <fullName evidence="1">Retrovirus-related Pol polyprotein from transposon RE2</fullName>
    </submittedName>
</protein>
<dbReference type="OrthoDB" id="414945at2759"/>
<dbReference type="AlphaFoldDB" id="A0A834X0S6"/>
<reference evidence="1" key="1">
    <citation type="submission" date="2020-09" db="EMBL/GenBank/DDBJ databases">
        <title>Genome-Enabled Discovery of Anthraquinone Biosynthesis in Senna tora.</title>
        <authorList>
            <person name="Kang S.-H."/>
            <person name="Pandey R.P."/>
            <person name="Lee C.-M."/>
            <person name="Sim J.-S."/>
            <person name="Jeong J.-T."/>
            <person name="Choi B.-S."/>
            <person name="Jung M."/>
            <person name="Ginzburg D."/>
            <person name="Zhao K."/>
            <person name="Won S.Y."/>
            <person name="Oh T.-J."/>
            <person name="Yu Y."/>
            <person name="Kim N.-H."/>
            <person name="Lee O.R."/>
            <person name="Lee T.-H."/>
            <person name="Bashyal P."/>
            <person name="Kim T.-S."/>
            <person name="Lee W.-H."/>
            <person name="Kawkins C."/>
            <person name="Kim C.-K."/>
            <person name="Kim J.S."/>
            <person name="Ahn B.O."/>
            <person name="Rhee S.Y."/>
            <person name="Sohng J.K."/>
        </authorList>
    </citation>
    <scope>NUCLEOTIDE SEQUENCE</scope>
    <source>
        <tissue evidence="1">Leaf</tissue>
    </source>
</reference>
<evidence type="ECO:0000313" key="1">
    <source>
        <dbReference type="EMBL" id="KAF7835989.1"/>
    </source>
</evidence>
<dbReference type="Proteomes" id="UP000634136">
    <property type="component" value="Unassembled WGS sequence"/>
</dbReference>
<evidence type="ECO:0000313" key="2">
    <source>
        <dbReference type="Proteomes" id="UP000634136"/>
    </source>
</evidence>
<gene>
    <name evidence="1" type="ORF">G2W53_010848</name>
</gene>
<sequence>MPSHLQVADILTKSLCGTKFEELSAKLGMINIMSAA</sequence>
<organism evidence="1 2">
    <name type="scientific">Senna tora</name>
    <dbReference type="NCBI Taxonomy" id="362788"/>
    <lineage>
        <taxon>Eukaryota</taxon>
        <taxon>Viridiplantae</taxon>
        <taxon>Streptophyta</taxon>
        <taxon>Embryophyta</taxon>
        <taxon>Tracheophyta</taxon>
        <taxon>Spermatophyta</taxon>
        <taxon>Magnoliopsida</taxon>
        <taxon>eudicotyledons</taxon>
        <taxon>Gunneridae</taxon>
        <taxon>Pentapetalae</taxon>
        <taxon>rosids</taxon>
        <taxon>fabids</taxon>
        <taxon>Fabales</taxon>
        <taxon>Fabaceae</taxon>
        <taxon>Caesalpinioideae</taxon>
        <taxon>Cassia clade</taxon>
        <taxon>Senna</taxon>
    </lineage>
</organism>
<comment type="caution">
    <text evidence="1">The sequence shown here is derived from an EMBL/GenBank/DDBJ whole genome shotgun (WGS) entry which is preliminary data.</text>
</comment>
<dbReference type="EMBL" id="JAAIUW010000004">
    <property type="protein sequence ID" value="KAF7835989.1"/>
    <property type="molecule type" value="Genomic_DNA"/>
</dbReference>
<keyword evidence="2" id="KW-1185">Reference proteome</keyword>
<proteinExistence type="predicted"/>